<dbReference type="Proteomes" id="UP000829196">
    <property type="component" value="Unassembled WGS sequence"/>
</dbReference>
<dbReference type="SMR" id="A0A8T3C591"/>
<feature type="coiled-coil region" evidence="1">
    <location>
        <begin position="18"/>
        <end position="52"/>
    </location>
</feature>
<sequence>MGKKRNASAAGTSISRDIHDLRTLNSDLIKEVAELRKQIEHLCSRLDSLIADRDIPDSINRDIPDSTDRDIPDSTDRDISDSTDGGVLGHVLSSTLGEAEAHSNAQIADATYKDESATAEPNAIEIPLLREQDAIERELELIIEGSDLTQYSHKGTIITSSERTLLYVRPPIF</sequence>
<gene>
    <name evidence="3" type="ORF">KFK09_002561</name>
</gene>
<accession>A0A8T3C591</accession>
<organism evidence="3 4">
    <name type="scientific">Dendrobium nobile</name>
    <name type="common">Orchid</name>
    <dbReference type="NCBI Taxonomy" id="94219"/>
    <lineage>
        <taxon>Eukaryota</taxon>
        <taxon>Viridiplantae</taxon>
        <taxon>Streptophyta</taxon>
        <taxon>Embryophyta</taxon>
        <taxon>Tracheophyta</taxon>
        <taxon>Spermatophyta</taxon>
        <taxon>Magnoliopsida</taxon>
        <taxon>Liliopsida</taxon>
        <taxon>Asparagales</taxon>
        <taxon>Orchidaceae</taxon>
        <taxon>Epidendroideae</taxon>
        <taxon>Malaxideae</taxon>
        <taxon>Dendrobiinae</taxon>
        <taxon>Dendrobium</taxon>
    </lineage>
</organism>
<feature type="compositionally biased region" description="Basic and acidic residues" evidence="2">
    <location>
        <begin position="56"/>
        <end position="80"/>
    </location>
</feature>
<evidence type="ECO:0000313" key="4">
    <source>
        <dbReference type="Proteomes" id="UP000829196"/>
    </source>
</evidence>
<keyword evidence="1" id="KW-0175">Coiled coil</keyword>
<evidence type="ECO:0000256" key="1">
    <source>
        <dbReference type="SAM" id="Coils"/>
    </source>
</evidence>
<keyword evidence="4" id="KW-1185">Reference proteome</keyword>
<dbReference type="EMBL" id="JAGYWB010000003">
    <property type="protein sequence ID" value="KAI0526965.1"/>
    <property type="molecule type" value="Genomic_DNA"/>
</dbReference>
<feature type="region of interest" description="Disordered" evidence="2">
    <location>
        <begin position="56"/>
        <end position="84"/>
    </location>
</feature>
<evidence type="ECO:0000256" key="2">
    <source>
        <dbReference type="SAM" id="MobiDB-lite"/>
    </source>
</evidence>
<protein>
    <submittedName>
        <fullName evidence="3">Uncharacterized protein</fullName>
    </submittedName>
</protein>
<name>A0A8T3C591_DENNO</name>
<proteinExistence type="predicted"/>
<dbReference type="AlphaFoldDB" id="A0A8T3C591"/>
<evidence type="ECO:0000313" key="3">
    <source>
        <dbReference type="EMBL" id="KAI0526965.1"/>
    </source>
</evidence>
<comment type="caution">
    <text evidence="3">The sequence shown here is derived from an EMBL/GenBank/DDBJ whole genome shotgun (WGS) entry which is preliminary data.</text>
</comment>
<reference evidence="3" key="1">
    <citation type="journal article" date="2022" name="Front. Genet.">
        <title>Chromosome-Scale Assembly of the Dendrobium nobile Genome Provides Insights Into the Molecular Mechanism of the Biosynthesis of the Medicinal Active Ingredient of Dendrobium.</title>
        <authorList>
            <person name="Xu Q."/>
            <person name="Niu S.-C."/>
            <person name="Li K.-L."/>
            <person name="Zheng P.-J."/>
            <person name="Zhang X.-J."/>
            <person name="Jia Y."/>
            <person name="Liu Y."/>
            <person name="Niu Y.-X."/>
            <person name="Yu L.-H."/>
            <person name="Chen D.-F."/>
            <person name="Zhang G.-Q."/>
        </authorList>
    </citation>
    <scope>NUCLEOTIDE SEQUENCE</scope>
    <source>
        <tissue evidence="3">Leaf</tissue>
    </source>
</reference>